<protein>
    <submittedName>
        <fullName evidence="7">Uncharacterized protein</fullName>
    </submittedName>
</protein>
<keyword evidence="2" id="KW-0813">Transport</keyword>
<dbReference type="PANTHER" id="PTHR45649:SF26">
    <property type="entry name" value="OS04G0435100 PROTEIN"/>
    <property type="match status" value="1"/>
</dbReference>
<feature type="transmembrane region" description="Helical" evidence="6">
    <location>
        <begin position="120"/>
        <end position="138"/>
    </location>
</feature>
<keyword evidence="5 6" id="KW-0472">Membrane</keyword>
<proteinExistence type="predicted"/>
<sequence>MMMMMMMMMILQSHQKELVRPVRARRLNGPREGASMYNVLNQDNATGGHGAVLQLLWDVFKQKYDNGYGALGLAYIPLVGLFFCANASLCANARMAYAFSRDGAMPGARIWRQLNRGSHLPVKACWLMAMLALLLTLPCVYNDLFFATVSAGSVVALSLSYGIPICLRIFHNKYSFIPGPFNLGWAGRPLAVVACFWIVLVNLPFTAAVCHVLYMHVIFNGCTML</sequence>
<dbReference type="OrthoDB" id="3257095at2759"/>
<evidence type="ECO:0000256" key="2">
    <source>
        <dbReference type="ARBA" id="ARBA00022448"/>
    </source>
</evidence>
<organism evidence="7 8">
    <name type="scientific">Volvox reticuliferus</name>
    <dbReference type="NCBI Taxonomy" id="1737510"/>
    <lineage>
        <taxon>Eukaryota</taxon>
        <taxon>Viridiplantae</taxon>
        <taxon>Chlorophyta</taxon>
        <taxon>core chlorophytes</taxon>
        <taxon>Chlorophyceae</taxon>
        <taxon>CS clade</taxon>
        <taxon>Chlamydomonadales</taxon>
        <taxon>Volvocaceae</taxon>
        <taxon>Volvox</taxon>
    </lineage>
</organism>
<feature type="transmembrane region" description="Helical" evidence="6">
    <location>
        <begin position="74"/>
        <end position="99"/>
    </location>
</feature>
<dbReference type="InterPro" id="IPR002293">
    <property type="entry name" value="AA/rel_permease1"/>
</dbReference>
<name>A0A8J4FTA4_9CHLO</name>
<evidence type="ECO:0000313" key="7">
    <source>
        <dbReference type="EMBL" id="GIL86040.1"/>
    </source>
</evidence>
<evidence type="ECO:0000256" key="6">
    <source>
        <dbReference type="SAM" id="Phobius"/>
    </source>
</evidence>
<accession>A0A8J4FTA4</accession>
<comment type="subcellular location">
    <subcellularLocation>
        <location evidence="1">Membrane</location>
        <topology evidence="1">Multi-pass membrane protein</topology>
    </subcellularLocation>
</comment>
<comment type="caution">
    <text evidence="7">The sequence shown here is derived from an EMBL/GenBank/DDBJ whole genome shotgun (WGS) entry which is preliminary data.</text>
</comment>
<dbReference type="GO" id="GO:0016020">
    <property type="term" value="C:membrane"/>
    <property type="evidence" value="ECO:0007669"/>
    <property type="project" value="UniProtKB-SubCell"/>
</dbReference>
<evidence type="ECO:0000256" key="5">
    <source>
        <dbReference type="ARBA" id="ARBA00023136"/>
    </source>
</evidence>
<keyword evidence="3 6" id="KW-0812">Transmembrane</keyword>
<dbReference type="AlphaFoldDB" id="A0A8J4FTA4"/>
<gene>
    <name evidence="7" type="ORF">Vretifemale_14305</name>
</gene>
<evidence type="ECO:0000256" key="4">
    <source>
        <dbReference type="ARBA" id="ARBA00022989"/>
    </source>
</evidence>
<dbReference type="Gene3D" id="1.20.1740.10">
    <property type="entry name" value="Amino acid/polyamine transporter I"/>
    <property type="match status" value="1"/>
</dbReference>
<evidence type="ECO:0000256" key="1">
    <source>
        <dbReference type="ARBA" id="ARBA00004141"/>
    </source>
</evidence>
<feature type="transmembrane region" description="Helical" evidence="6">
    <location>
        <begin position="190"/>
        <end position="219"/>
    </location>
</feature>
<keyword evidence="8" id="KW-1185">Reference proteome</keyword>
<dbReference type="GO" id="GO:0022857">
    <property type="term" value="F:transmembrane transporter activity"/>
    <property type="evidence" value="ECO:0007669"/>
    <property type="project" value="InterPro"/>
</dbReference>
<feature type="transmembrane region" description="Helical" evidence="6">
    <location>
        <begin position="144"/>
        <end position="170"/>
    </location>
</feature>
<keyword evidence="4 6" id="KW-1133">Transmembrane helix</keyword>
<dbReference type="Pfam" id="PF13520">
    <property type="entry name" value="AA_permease_2"/>
    <property type="match status" value="1"/>
</dbReference>
<dbReference type="PANTHER" id="PTHR45649">
    <property type="entry name" value="AMINO-ACID PERMEASE BAT1"/>
    <property type="match status" value="1"/>
</dbReference>
<reference evidence="7" key="1">
    <citation type="journal article" date="2021" name="Proc. Natl. Acad. Sci. U.S.A.">
        <title>Three genomes in the algal genus Volvox reveal the fate of a haploid sex-determining region after a transition to homothallism.</title>
        <authorList>
            <person name="Yamamoto K."/>
            <person name="Hamaji T."/>
            <person name="Kawai-Toyooka H."/>
            <person name="Matsuzaki R."/>
            <person name="Takahashi F."/>
            <person name="Nishimura Y."/>
            <person name="Kawachi M."/>
            <person name="Noguchi H."/>
            <person name="Minakuchi Y."/>
            <person name="Umen J.G."/>
            <person name="Toyoda A."/>
            <person name="Nozaki H."/>
        </authorList>
    </citation>
    <scope>NUCLEOTIDE SEQUENCE</scope>
    <source>
        <strain evidence="7">NIES-3786</strain>
    </source>
</reference>
<dbReference type="Proteomes" id="UP000747110">
    <property type="component" value="Unassembled WGS sequence"/>
</dbReference>
<evidence type="ECO:0000256" key="3">
    <source>
        <dbReference type="ARBA" id="ARBA00022692"/>
    </source>
</evidence>
<dbReference type="EMBL" id="BNCP01000034">
    <property type="protein sequence ID" value="GIL86040.1"/>
    <property type="molecule type" value="Genomic_DNA"/>
</dbReference>
<evidence type="ECO:0000313" key="8">
    <source>
        <dbReference type="Proteomes" id="UP000747110"/>
    </source>
</evidence>